<keyword evidence="11" id="KW-0472">Membrane</keyword>
<evidence type="ECO:0000313" key="15">
    <source>
        <dbReference type="EMBL" id="KAG8199229.1"/>
    </source>
</evidence>
<dbReference type="PANTHER" id="PTHR46071:SF2">
    <property type="entry name" value="ANKYRIN REPEAT AND BTB_POZ DOMAIN-CONTAINING PROTEIN 2-LIKE PROTEIN"/>
    <property type="match status" value="1"/>
</dbReference>
<name>A0AAV6VRC0_9ARAC</name>
<evidence type="ECO:0000256" key="9">
    <source>
        <dbReference type="ARBA" id="ARBA00023028"/>
    </source>
</evidence>
<dbReference type="PROSITE" id="PS50297">
    <property type="entry name" value="ANK_REP_REGION"/>
    <property type="match status" value="2"/>
</dbReference>
<dbReference type="Pfam" id="PF00023">
    <property type="entry name" value="Ank"/>
    <property type="match status" value="1"/>
</dbReference>
<organism evidence="15 16">
    <name type="scientific">Oedothorax gibbosus</name>
    <dbReference type="NCBI Taxonomy" id="931172"/>
    <lineage>
        <taxon>Eukaryota</taxon>
        <taxon>Metazoa</taxon>
        <taxon>Ecdysozoa</taxon>
        <taxon>Arthropoda</taxon>
        <taxon>Chelicerata</taxon>
        <taxon>Arachnida</taxon>
        <taxon>Araneae</taxon>
        <taxon>Araneomorphae</taxon>
        <taxon>Entelegynae</taxon>
        <taxon>Araneoidea</taxon>
        <taxon>Linyphiidae</taxon>
        <taxon>Erigoninae</taxon>
        <taxon>Oedothorax</taxon>
    </lineage>
</organism>
<dbReference type="FunFam" id="3.30.710.10:FF:000030">
    <property type="entry name" value="Ankyrin repeat and BTB/POZ domain-containing protein BTBD11"/>
    <property type="match status" value="1"/>
</dbReference>
<dbReference type="CDD" id="cd22913">
    <property type="entry name" value="HFD_ABTB2-like"/>
    <property type="match status" value="1"/>
</dbReference>
<dbReference type="InterPro" id="IPR009072">
    <property type="entry name" value="Histone-fold"/>
</dbReference>
<dbReference type="PROSITE" id="PS50097">
    <property type="entry name" value="BTB"/>
    <property type="match status" value="1"/>
</dbReference>
<dbReference type="Gene3D" id="3.30.710.10">
    <property type="entry name" value="Potassium Channel Kv1.1, Chain A"/>
    <property type="match status" value="1"/>
</dbReference>
<feature type="repeat" description="ANK" evidence="12">
    <location>
        <begin position="842"/>
        <end position="874"/>
    </location>
</feature>
<feature type="compositionally biased region" description="Polar residues" evidence="13">
    <location>
        <begin position="225"/>
        <end position="238"/>
    </location>
</feature>
<dbReference type="InterPro" id="IPR036770">
    <property type="entry name" value="Ankyrin_rpt-contain_sf"/>
</dbReference>
<dbReference type="SUPFAM" id="SSF54695">
    <property type="entry name" value="POZ domain"/>
    <property type="match status" value="1"/>
</dbReference>
<dbReference type="SUPFAM" id="SSF48403">
    <property type="entry name" value="Ankyrin repeat"/>
    <property type="match status" value="1"/>
</dbReference>
<keyword evidence="11" id="KW-1053">Target membrane</keyword>
<feature type="compositionally biased region" description="Low complexity" evidence="13">
    <location>
        <begin position="286"/>
        <end position="295"/>
    </location>
</feature>
<feature type="compositionally biased region" description="Low complexity" evidence="13">
    <location>
        <begin position="92"/>
        <end position="111"/>
    </location>
</feature>
<gene>
    <name evidence="15" type="ORF">JTE90_003656</name>
</gene>
<feature type="compositionally biased region" description="Low complexity" evidence="13">
    <location>
        <begin position="239"/>
        <end position="259"/>
    </location>
</feature>
<dbReference type="CDD" id="cd18297">
    <property type="entry name" value="BTB_POZ_ABTB2-like"/>
    <property type="match status" value="1"/>
</dbReference>
<dbReference type="GO" id="GO:0005576">
    <property type="term" value="C:extracellular region"/>
    <property type="evidence" value="ECO:0007669"/>
    <property type="project" value="UniProtKB-SubCell"/>
</dbReference>
<dbReference type="InterPro" id="IPR052089">
    <property type="entry name" value="Ankyrin-BTB/POZ_domain"/>
</dbReference>
<accession>A0AAV6VRC0</accession>
<dbReference type="GO" id="GO:0006887">
    <property type="term" value="P:exocytosis"/>
    <property type="evidence" value="ECO:0007669"/>
    <property type="project" value="UniProtKB-KW"/>
</dbReference>
<dbReference type="InterPro" id="IPR000210">
    <property type="entry name" value="BTB/POZ_dom"/>
</dbReference>
<dbReference type="PROSITE" id="PS51257">
    <property type="entry name" value="PROKAR_LIPOPROTEIN"/>
    <property type="match status" value="1"/>
</dbReference>
<dbReference type="GO" id="GO:0090729">
    <property type="term" value="F:toxin activity"/>
    <property type="evidence" value="ECO:0007669"/>
    <property type="project" value="UniProtKB-KW"/>
</dbReference>
<sequence length="1269" mass="138227">MDKEVGGCAWWGCGCAVMSSPVSEFREAHHYWLSNDIIRPKPRRLGDMSPPAKQDFREPSPLQRNCRTPSKDSAPGGPQTRTPSASRDIPARSASRSAKDVSSPSPSSVPEHSSKERPASCRTPNFGCNGPKQQMVQHAKSSPGLFEKDSRSFYDGGDMSPDGHLSPYADCGSLSKSSSDGDPIVCRRRPPTRLKSKRRNILSFPQVLGFDDARLLQRRHECYGGSSSDENNRSSGHASMSDGQSSSYLSSSPTSGVLSKTDDEQRFGRGTPLKSVPEDAPAAAVRKQLPPQRRLPQQHHGRPTAAATTLEGACGLEDIRQAIEQLSVRTRTSYSTSTWSSTSYSSESEAAAHAQGGGAVRRLMRHSSLETVHTTAAGDEFVWVDNHARLVELQRVPWSNHDILKVMQTGRLREHLGRISMETVPRLSYLLQRPLVRVAREAQRLAKALGMCTKQEVSGSLRIVLAPALADSCVKACHRSAATWAVSGGGLRLSKGARAGLTLSVGRFHRWMCDVRLGPFVHQYAAIFLTAALENLLEEVVLRCLEEGGGGAMFSADTLEAAVAGSSDLWGLFQPFSHLNAGRTATGTLSLPRWPSQSDNSSGCSAHLAQEDTPPRSPCKSVEQHLLTTCVGSMAELGDLLRRVSQYFHHVQQGRGGTWAPAALHALYYFMRCSQLEHAENGAHRAPPAQELVYERPYLVLPPLIEWVRVATAHADHRRSPVVDKDDVMQAARLLLPGVDCPVREFGTGDDRPTAGIKHVDPASLQTELAFRLLWSGCRPDMVLALVPQVDAVSEQGLTPLMGACARGDEAMVHLLLDAGADVDAETPGPNSSHPYVNPETQHWTALTYATTHGHLSVVKLLLEKGANVEGGARLSEEKITVTPLQLAAASGRLKLAELLLVHGAHPFLATTAAGDAYGGAAQRGCYSALAVAGAHGQRPMLHLLLAQGTKGGGAGDVLSLEEILAEGAATCDRRNAPPGRLQVLPVSVEDLSKSSSSLHADSSQVIKLTKAQLKSLQEAMYHSAENGHIDITLDLRNIGVPWTLHCWMCTLAMAYELQVEPVIDQLLQDYLQGWPEDSSAQFVDECLPLLVTIFRHSKKEGTTLLLADIFSNCYSKEPIKEIRDVSCIGGARIDPTYVNNPEMSDVQFRVEGRVFYAHKIILVNASPRFKAMLKSAEGAPPVVQINDIRYDIFELVMQYLYKGGFENCKIDQNDILELMAAASFFQLDGLLRWCESRSSRLVDLDSVVSMYVHAKAYNALHLLEYCQG</sequence>
<feature type="repeat" description="ANK" evidence="12">
    <location>
        <begin position="880"/>
        <end position="912"/>
    </location>
</feature>
<reference evidence="15 16" key="1">
    <citation type="journal article" date="2022" name="Nat. Ecol. Evol.">
        <title>A masculinizing supergene underlies an exaggerated male reproductive morph in a spider.</title>
        <authorList>
            <person name="Hendrickx F."/>
            <person name="De Corte Z."/>
            <person name="Sonet G."/>
            <person name="Van Belleghem S.M."/>
            <person name="Kostlbacher S."/>
            <person name="Vangestel C."/>
        </authorList>
    </citation>
    <scope>NUCLEOTIDE SEQUENCE [LARGE SCALE GENOMIC DNA]</scope>
    <source>
        <strain evidence="15">W744_W776</strain>
    </source>
</reference>
<dbReference type="Pfam" id="PF26281">
    <property type="entry name" value="Histone_ABTB"/>
    <property type="match status" value="1"/>
</dbReference>
<evidence type="ECO:0000256" key="2">
    <source>
        <dbReference type="ARBA" id="ARBA00004613"/>
    </source>
</evidence>
<dbReference type="GO" id="GO:0044231">
    <property type="term" value="C:host cell presynaptic membrane"/>
    <property type="evidence" value="ECO:0007669"/>
    <property type="project" value="UniProtKB-KW"/>
</dbReference>
<proteinExistence type="predicted"/>
<feature type="region of interest" description="Disordered" evidence="13">
    <location>
        <begin position="223"/>
        <end position="306"/>
    </location>
</feature>
<dbReference type="AlphaFoldDB" id="A0AAV6VRC0"/>
<keyword evidence="16" id="KW-1185">Reference proteome</keyword>
<evidence type="ECO:0000256" key="10">
    <source>
        <dbReference type="ARBA" id="ARBA00023043"/>
    </source>
</evidence>
<evidence type="ECO:0000256" key="6">
    <source>
        <dbReference type="ARBA" id="ARBA00022656"/>
    </source>
</evidence>
<keyword evidence="5" id="KW-1052">Target cell membrane</keyword>
<dbReference type="PANTHER" id="PTHR46071">
    <property type="entry name" value="ANKYRIN REPEAT AND BTB/POZ DOMAIN-CONTAINING"/>
    <property type="match status" value="1"/>
</dbReference>
<evidence type="ECO:0000256" key="3">
    <source>
        <dbReference type="ARBA" id="ARBA00022483"/>
    </source>
</evidence>
<dbReference type="PROSITE" id="PS50088">
    <property type="entry name" value="ANK_REPEAT"/>
    <property type="match status" value="3"/>
</dbReference>
<evidence type="ECO:0000256" key="12">
    <source>
        <dbReference type="PROSITE-ProRule" id="PRU00023"/>
    </source>
</evidence>
<feature type="region of interest" description="Disordered" evidence="13">
    <location>
        <begin position="596"/>
        <end position="619"/>
    </location>
</feature>
<feature type="compositionally biased region" description="Polar residues" evidence="13">
    <location>
        <begin position="131"/>
        <end position="140"/>
    </location>
</feature>
<keyword evidence="8" id="KW-0677">Repeat</keyword>
<dbReference type="InterPro" id="IPR011333">
    <property type="entry name" value="SKP1/BTB/POZ_sf"/>
</dbReference>
<dbReference type="Pfam" id="PF12796">
    <property type="entry name" value="Ank_2"/>
    <property type="match status" value="1"/>
</dbReference>
<keyword evidence="10 12" id="KW-0040">ANK repeat</keyword>
<feature type="region of interest" description="Disordered" evidence="13">
    <location>
        <begin position="40"/>
        <end position="192"/>
    </location>
</feature>
<evidence type="ECO:0000256" key="7">
    <source>
        <dbReference type="ARBA" id="ARBA00022699"/>
    </source>
</evidence>
<dbReference type="GO" id="GO:0044218">
    <property type="term" value="C:other organism cell membrane"/>
    <property type="evidence" value="ECO:0007669"/>
    <property type="project" value="UniProtKB-KW"/>
</dbReference>
<dbReference type="InterPro" id="IPR059008">
    <property type="entry name" value="ABTB2/3_histone"/>
</dbReference>
<keyword evidence="6" id="KW-0800">Toxin</keyword>
<evidence type="ECO:0000256" key="5">
    <source>
        <dbReference type="ARBA" id="ARBA00022537"/>
    </source>
</evidence>
<keyword evidence="3" id="KW-0268">Exocytosis</keyword>
<comment type="subcellular location">
    <subcellularLocation>
        <location evidence="2">Secreted</location>
    </subcellularLocation>
    <subcellularLocation>
        <location evidence="1">Target cell membrane</location>
    </subcellularLocation>
</comment>
<dbReference type="Gene3D" id="1.25.40.20">
    <property type="entry name" value="Ankyrin repeat-containing domain"/>
    <property type="match status" value="1"/>
</dbReference>
<protein>
    <recommendedName>
        <fullName evidence="14">BTB domain-containing protein</fullName>
    </recommendedName>
</protein>
<evidence type="ECO:0000313" key="16">
    <source>
        <dbReference type="Proteomes" id="UP000827092"/>
    </source>
</evidence>
<keyword evidence="7" id="KW-0528">Neurotoxin</keyword>
<dbReference type="SMART" id="SM00225">
    <property type="entry name" value="BTB"/>
    <property type="match status" value="1"/>
</dbReference>
<feature type="domain" description="BTB" evidence="14">
    <location>
        <begin position="1145"/>
        <end position="1204"/>
    </location>
</feature>
<evidence type="ECO:0000256" key="13">
    <source>
        <dbReference type="SAM" id="MobiDB-lite"/>
    </source>
</evidence>
<evidence type="ECO:0000256" key="11">
    <source>
        <dbReference type="ARBA" id="ARBA00023298"/>
    </source>
</evidence>
<dbReference type="Proteomes" id="UP000827092">
    <property type="component" value="Unassembled WGS sequence"/>
</dbReference>
<dbReference type="InterPro" id="IPR002110">
    <property type="entry name" value="Ankyrin_rpt"/>
</dbReference>
<dbReference type="EMBL" id="JAFNEN010000029">
    <property type="protein sequence ID" value="KAG8199229.1"/>
    <property type="molecule type" value="Genomic_DNA"/>
</dbReference>
<evidence type="ECO:0000259" key="14">
    <source>
        <dbReference type="PROSITE" id="PS50097"/>
    </source>
</evidence>
<comment type="caution">
    <text evidence="15">The sequence shown here is derived from an EMBL/GenBank/DDBJ whole genome shotgun (WGS) entry which is preliminary data.</text>
</comment>
<dbReference type="Gene3D" id="1.10.20.10">
    <property type="entry name" value="Histone, subunit A"/>
    <property type="match status" value="1"/>
</dbReference>
<evidence type="ECO:0000256" key="8">
    <source>
        <dbReference type="ARBA" id="ARBA00022737"/>
    </source>
</evidence>
<dbReference type="SMART" id="SM00248">
    <property type="entry name" value="ANK"/>
    <property type="match status" value="4"/>
</dbReference>
<evidence type="ECO:0000256" key="1">
    <source>
        <dbReference type="ARBA" id="ARBA00004175"/>
    </source>
</evidence>
<dbReference type="GO" id="GO:0046982">
    <property type="term" value="F:protein heterodimerization activity"/>
    <property type="evidence" value="ECO:0007669"/>
    <property type="project" value="InterPro"/>
</dbReference>
<evidence type="ECO:0000256" key="4">
    <source>
        <dbReference type="ARBA" id="ARBA00022525"/>
    </source>
</evidence>
<feature type="repeat" description="ANK" evidence="12">
    <location>
        <begin position="796"/>
        <end position="828"/>
    </location>
</feature>
<dbReference type="SUPFAM" id="SSF47113">
    <property type="entry name" value="Histone-fold"/>
    <property type="match status" value="1"/>
</dbReference>
<keyword evidence="9" id="KW-0638">Presynaptic neurotoxin</keyword>
<keyword evidence="4" id="KW-0964">Secreted</keyword>
<dbReference type="Pfam" id="PF00651">
    <property type="entry name" value="BTB"/>
    <property type="match status" value="1"/>
</dbReference>